<dbReference type="Gene3D" id="1.20.58.70">
    <property type="match status" value="1"/>
</dbReference>
<evidence type="ECO:0000256" key="6">
    <source>
        <dbReference type="ARBA" id="ARBA00022989"/>
    </source>
</evidence>
<keyword evidence="5" id="KW-0813">Transport</keyword>
<keyword evidence="4" id="KW-0967">Endosome</keyword>
<dbReference type="Gene3D" id="1.20.5.110">
    <property type="match status" value="1"/>
</dbReference>
<evidence type="ECO:0000256" key="3">
    <source>
        <dbReference type="ARBA" id="ARBA00022692"/>
    </source>
</evidence>
<dbReference type="OrthoDB" id="364348at2759"/>
<feature type="compositionally biased region" description="Polar residues" evidence="12">
    <location>
        <begin position="132"/>
        <end position="142"/>
    </location>
</feature>
<evidence type="ECO:0000256" key="8">
    <source>
        <dbReference type="ARBA" id="ARBA00023054"/>
    </source>
</evidence>
<dbReference type="GO" id="GO:0000149">
    <property type="term" value="F:SNARE binding"/>
    <property type="evidence" value="ECO:0007669"/>
    <property type="project" value="TreeGrafter"/>
</dbReference>
<dbReference type="PANTHER" id="PTHR19957:SF411">
    <property type="entry name" value="LD23667P"/>
    <property type="match status" value="1"/>
</dbReference>
<evidence type="ECO:0000256" key="2">
    <source>
        <dbReference type="ARBA" id="ARBA00022553"/>
    </source>
</evidence>
<dbReference type="InterPro" id="IPR006011">
    <property type="entry name" value="Syntaxin_N"/>
</dbReference>
<feature type="transmembrane region" description="Helical" evidence="13">
    <location>
        <begin position="247"/>
        <end position="269"/>
    </location>
</feature>
<evidence type="ECO:0000256" key="1">
    <source>
        <dbReference type="ARBA" id="ARBA00009063"/>
    </source>
</evidence>
<evidence type="ECO:0000256" key="10">
    <source>
        <dbReference type="ARBA" id="ARBA00037832"/>
    </source>
</evidence>
<keyword evidence="7" id="KW-0007">Acetylation</keyword>
<dbReference type="GO" id="GO:0006906">
    <property type="term" value="P:vesicle fusion"/>
    <property type="evidence" value="ECO:0007669"/>
    <property type="project" value="TreeGrafter"/>
</dbReference>
<dbReference type="GO" id="GO:0031901">
    <property type="term" value="C:early endosome membrane"/>
    <property type="evidence" value="ECO:0007669"/>
    <property type="project" value="UniProtKB-SubCell"/>
</dbReference>
<dbReference type="GO" id="GO:0048278">
    <property type="term" value="P:vesicle docking"/>
    <property type="evidence" value="ECO:0007669"/>
    <property type="project" value="TreeGrafter"/>
</dbReference>
<dbReference type="AlphaFoldDB" id="A0A1W0X698"/>
<evidence type="ECO:0000313" key="15">
    <source>
        <dbReference type="EMBL" id="OQV22914.1"/>
    </source>
</evidence>
<feature type="region of interest" description="Disordered" evidence="12">
    <location>
        <begin position="132"/>
        <end position="153"/>
    </location>
</feature>
<keyword evidence="6 13" id="KW-1133">Transmembrane helix</keyword>
<evidence type="ECO:0000256" key="9">
    <source>
        <dbReference type="ARBA" id="ARBA00023136"/>
    </source>
</evidence>
<reference evidence="16" key="1">
    <citation type="submission" date="2017-01" db="EMBL/GenBank/DDBJ databases">
        <title>Comparative genomics of anhydrobiosis in the tardigrade Hypsibius dujardini.</title>
        <authorList>
            <person name="Yoshida Y."/>
            <person name="Koutsovoulos G."/>
            <person name="Laetsch D."/>
            <person name="Stevens L."/>
            <person name="Kumar S."/>
            <person name="Horikawa D."/>
            <person name="Ishino K."/>
            <person name="Komine S."/>
            <person name="Tomita M."/>
            <person name="Blaxter M."/>
            <person name="Arakawa K."/>
        </authorList>
    </citation>
    <scope>NUCLEOTIDE SEQUENCE [LARGE SCALE GENOMIC DNA]</scope>
    <source>
        <strain evidence="16">Z151</strain>
    </source>
</reference>
<comment type="subcellular location">
    <subcellularLocation>
        <location evidence="10">Early endosome membrane</location>
        <topology evidence="10">Single-pass type IV membrane protein</topology>
    </subcellularLocation>
</comment>
<dbReference type="InterPro" id="IPR010989">
    <property type="entry name" value="SNARE"/>
</dbReference>
<dbReference type="Pfam" id="PF14523">
    <property type="entry name" value="Syntaxin_2"/>
    <property type="match status" value="1"/>
</dbReference>
<dbReference type="CDD" id="cd15847">
    <property type="entry name" value="SNARE_syntaxin7_like"/>
    <property type="match status" value="1"/>
</dbReference>
<keyword evidence="2" id="KW-0597">Phosphoprotein</keyword>
<dbReference type="GO" id="GO:0005484">
    <property type="term" value="F:SNAP receptor activity"/>
    <property type="evidence" value="ECO:0007669"/>
    <property type="project" value="InterPro"/>
</dbReference>
<dbReference type="PROSITE" id="PS00914">
    <property type="entry name" value="SYNTAXIN"/>
    <property type="match status" value="1"/>
</dbReference>
<dbReference type="GO" id="GO:0008021">
    <property type="term" value="C:synaptic vesicle"/>
    <property type="evidence" value="ECO:0007669"/>
    <property type="project" value="TreeGrafter"/>
</dbReference>
<feature type="domain" description="T-SNARE coiled-coil homology" evidence="14">
    <location>
        <begin position="174"/>
        <end position="236"/>
    </location>
</feature>
<evidence type="ECO:0000256" key="5">
    <source>
        <dbReference type="ARBA" id="ARBA00022775"/>
    </source>
</evidence>
<proteinExistence type="inferred from homology"/>
<dbReference type="InterPro" id="IPR045242">
    <property type="entry name" value="Syntaxin"/>
</dbReference>
<evidence type="ECO:0000256" key="4">
    <source>
        <dbReference type="ARBA" id="ARBA00022753"/>
    </source>
</evidence>
<protein>
    <submittedName>
        <fullName evidence="15">Syntaxin-12</fullName>
    </submittedName>
</protein>
<accession>A0A1W0X698</accession>
<gene>
    <name evidence="15" type="ORF">BV898_03340</name>
</gene>
<evidence type="ECO:0000256" key="11">
    <source>
        <dbReference type="RuleBase" id="RU003858"/>
    </source>
</evidence>
<dbReference type="PROSITE" id="PS50192">
    <property type="entry name" value="T_SNARE"/>
    <property type="match status" value="1"/>
</dbReference>
<dbReference type="SUPFAM" id="SSF47661">
    <property type="entry name" value="t-snare proteins"/>
    <property type="match status" value="1"/>
</dbReference>
<dbReference type="Pfam" id="PF05739">
    <property type="entry name" value="SNARE"/>
    <property type="match status" value="1"/>
</dbReference>
<dbReference type="InterPro" id="IPR000727">
    <property type="entry name" value="T_SNARE_dom"/>
</dbReference>
<organism evidence="15 16">
    <name type="scientific">Hypsibius exemplaris</name>
    <name type="common">Freshwater tardigrade</name>
    <dbReference type="NCBI Taxonomy" id="2072580"/>
    <lineage>
        <taxon>Eukaryota</taxon>
        <taxon>Metazoa</taxon>
        <taxon>Ecdysozoa</taxon>
        <taxon>Tardigrada</taxon>
        <taxon>Eutardigrada</taxon>
        <taxon>Parachela</taxon>
        <taxon>Hypsibioidea</taxon>
        <taxon>Hypsibiidae</taxon>
        <taxon>Hypsibius</taxon>
    </lineage>
</organism>
<sequence length="273" mass="30633">MQKDYGSSGKAITSMEFGKLAQNVGSNIQRMSSQISDVERMVRQIGTPSDSTDLRERLHTLTHGVHDMAKQTGEMIKEMGNLPPTYQQTDQRQQKLLKENLVRQFSDALDRFQKAQRLAAQKERESVVRARAQSSNNAQTEWNPFEDGSQAGRAPPPPYMQNQTVLQVEDDVDIQALREREEAIRRLEADIGDVNQIFKDLAVLVHEQGEIIDSIEANVEGAQVHVEQGTTQLSEARRYQTKARKKMVCIIGVLAVAALVLALIIYFSVKPSS</sequence>
<keyword evidence="8" id="KW-0175">Coiled coil</keyword>
<evidence type="ECO:0000256" key="12">
    <source>
        <dbReference type="SAM" id="MobiDB-lite"/>
    </source>
</evidence>
<name>A0A1W0X698_HYPEX</name>
<comment type="caution">
    <text evidence="15">The sequence shown here is derived from an EMBL/GenBank/DDBJ whole genome shotgun (WGS) entry which is preliminary data.</text>
</comment>
<keyword evidence="3 13" id="KW-0812">Transmembrane</keyword>
<evidence type="ECO:0000259" key="14">
    <source>
        <dbReference type="PROSITE" id="PS50192"/>
    </source>
</evidence>
<dbReference type="InterPro" id="IPR006012">
    <property type="entry name" value="Syntaxin/epimorphin_CS"/>
</dbReference>
<dbReference type="GO" id="GO:0006836">
    <property type="term" value="P:neurotransmitter transport"/>
    <property type="evidence" value="ECO:0007669"/>
    <property type="project" value="UniProtKB-KW"/>
</dbReference>
<dbReference type="FunFam" id="1.20.5.110:FF:000016">
    <property type="entry name" value="Syntaxin 12"/>
    <property type="match status" value="1"/>
</dbReference>
<comment type="similarity">
    <text evidence="1 11">Belongs to the syntaxin family.</text>
</comment>
<keyword evidence="5" id="KW-0532">Neurotransmitter transport</keyword>
<dbReference type="GO" id="GO:0006886">
    <property type="term" value="P:intracellular protein transport"/>
    <property type="evidence" value="ECO:0007669"/>
    <property type="project" value="InterPro"/>
</dbReference>
<evidence type="ECO:0000313" key="16">
    <source>
        <dbReference type="Proteomes" id="UP000192578"/>
    </source>
</evidence>
<evidence type="ECO:0000256" key="7">
    <source>
        <dbReference type="ARBA" id="ARBA00022990"/>
    </source>
</evidence>
<dbReference type="EMBL" id="MTYJ01000015">
    <property type="protein sequence ID" value="OQV22914.1"/>
    <property type="molecule type" value="Genomic_DNA"/>
</dbReference>
<keyword evidence="16" id="KW-1185">Reference proteome</keyword>
<dbReference type="SMART" id="SM00397">
    <property type="entry name" value="t_SNARE"/>
    <property type="match status" value="1"/>
</dbReference>
<dbReference type="GO" id="GO:0031201">
    <property type="term" value="C:SNARE complex"/>
    <property type="evidence" value="ECO:0007669"/>
    <property type="project" value="TreeGrafter"/>
</dbReference>
<dbReference type="SMART" id="SM00503">
    <property type="entry name" value="SynN"/>
    <property type="match status" value="1"/>
</dbReference>
<dbReference type="Proteomes" id="UP000192578">
    <property type="component" value="Unassembled WGS sequence"/>
</dbReference>
<evidence type="ECO:0000256" key="13">
    <source>
        <dbReference type="SAM" id="Phobius"/>
    </source>
</evidence>
<keyword evidence="9 13" id="KW-0472">Membrane</keyword>
<dbReference type="PANTHER" id="PTHR19957">
    <property type="entry name" value="SYNTAXIN"/>
    <property type="match status" value="1"/>
</dbReference>